<sequence length="294" mass="31220">MSDGEIGEGTVDVTELHLFGYATAVLIGLGVGIEREHNVGAEAVGVGSGPVEPPGARTFPLIALAGAIAAHLGGIVVAIGFIGVSSLLVAWYWVRAHTEPNPDVGTTTSVAALTTFLLGALAWHEASLAVALGVVVLVLLAVKYPVHEFAHRMIDERDITDFCVLLAIAFLVLPLLPDRDLGPFGALNPSTIGTIVLLLSLIGWAGYVATRLLGPRWGLRGGGVRRRIRVVHRDHRRGGADRPQAPGGPRHPARRADWRPVWPPPRRSEPISSSSSSSPRSWVRPHSRSASPRG</sequence>
<name>I0WU24_RHOOP</name>
<protein>
    <recommendedName>
        <fullName evidence="3">MgtC/SapB/SrpB/YhiD N-terminal domain-containing protein</fullName>
    </recommendedName>
</protein>
<evidence type="ECO:0000256" key="2">
    <source>
        <dbReference type="SAM" id="Phobius"/>
    </source>
</evidence>
<feature type="transmembrane region" description="Helical" evidence="2">
    <location>
        <begin position="158"/>
        <end position="177"/>
    </location>
</feature>
<dbReference type="PANTHER" id="PTHR39084:SF1">
    <property type="entry name" value="DUF4010 DOMAIN-CONTAINING PROTEIN"/>
    <property type="match status" value="1"/>
</dbReference>
<reference evidence="4 5" key="1">
    <citation type="journal article" date="2012" name="J. Bacteriol.">
        <title>Draft genome sequence of the nitrophenol-degrading actinomycete Rhodococcus imtechensis RKJ300.</title>
        <authorList>
            <person name="Vikram S."/>
            <person name="Kumar S."/>
            <person name="Subramanian S."/>
            <person name="Raghava G.P."/>
        </authorList>
    </citation>
    <scope>NUCLEOTIDE SEQUENCE [LARGE SCALE GENOMIC DNA]</scope>
    <source>
        <strain evidence="4 5">RKJ300</strain>
    </source>
</reference>
<comment type="caution">
    <text evidence="4">The sequence shown here is derived from an EMBL/GenBank/DDBJ whole genome shotgun (WGS) entry which is preliminary data.</text>
</comment>
<keyword evidence="2" id="KW-0472">Membrane</keyword>
<dbReference type="RefSeq" id="WP_007297256.1">
    <property type="nucleotide sequence ID" value="NZ_AJJH01000049.1"/>
</dbReference>
<dbReference type="InterPro" id="IPR049177">
    <property type="entry name" value="MgtC_SapB_SrpB_YhiD_N"/>
</dbReference>
<evidence type="ECO:0000259" key="3">
    <source>
        <dbReference type="Pfam" id="PF02308"/>
    </source>
</evidence>
<feature type="transmembrane region" description="Helical" evidence="2">
    <location>
        <begin position="189"/>
        <end position="210"/>
    </location>
</feature>
<feature type="transmembrane region" description="Helical" evidence="2">
    <location>
        <begin position="129"/>
        <end position="146"/>
    </location>
</feature>
<dbReference type="EMBL" id="AJJH01000049">
    <property type="protein sequence ID" value="EID79890.1"/>
    <property type="molecule type" value="Genomic_DNA"/>
</dbReference>
<dbReference type="Proteomes" id="UP000006447">
    <property type="component" value="Unassembled WGS sequence"/>
</dbReference>
<evidence type="ECO:0000256" key="1">
    <source>
        <dbReference type="SAM" id="MobiDB-lite"/>
    </source>
</evidence>
<keyword evidence="2" id="KW-0812">Transmembrane</keyword>
<dbReference type="PATRIC" id="fig|1165867.3.peg.2285"/>
<dbReference type="PANTHER" id="PTHR39084">
    <property type="entry name" value="MEMBRANE PROTEIN-RELATED"/>
    <property type="match status" value="1"/>
</dbReference>
<organism evidence="4 5">
    <name type="scientific">Rhodococcus opacus RKJ300 = JCM 13270</name>
    <dbReference type="NCBI Taxonomy" id="1165867"/>
    <lineage>
        <taxon>Bacteria</taxon>
        <taxon>Bacillati</taxon>
        <taxon>Actinomycetota</taxon>
        <taxon>Actinomycetes</taxon>
        <taxon>Mycobacteriales</taxon>
        <taxon>Nocardiaceae</taxon>
        <taxon>Rhodococcus</taxon>
    </lineage>
</organism>
<evidence type="ECO:0000313" key="4">
    <source>
        <dbReference type="EMBL" id="EID79890.1"/>
    </source>
</evidence>
<dbReference type="Pfam" id="PF02308">
    <property type="entry name" value="MgtC"/>
    <property type="match status" value="1"/>
</dbReference>
<accession>I0WU24</accession>
<dbReference type="AlphaFoldDB" id="I0WU24"/>
<feature type="domain" description="MgtC/SapB/SrpB/YhiD N-terminal" evidence="3">
    <location>
        <begin position="23"/>
        <end position="148"/>
    </location>
</feature>
<evidence type="ECO:0000313" key="5">
    <source>
        <dbReference type="Proteomes" id="UP000006447"/>
    </source>
</evidence>
<keyword evidence="2" id="KW-1133">Transmembrane helix</keyword>
<feature type="region of interest" description="Disordered" evidence="1">
    <location>
        <begin position="230"/>
        <end position="294"/>
    </location>
</feature>
<proteinExistence type="predicted"/>
<feature type="compositionally biased region" description="Low complexity" evidence="1">
    <location>
        <begin position="270"/>
        <end position="284"/>
    </location>
</feature>
<feature type="transmembrane region" description="Helical" evidence="2">
    <location>
        <begin position="59"/>
        <end position="92"/>
    </location>
</feature>
<gene>
    <name evidence="4" type="ORF">W59_11216</name>
</gene>